<proteinExistence type="predicted"/>
<dbReference type="AlphaFoldDB" id="A0AAN6DX49"/>
<dbReference type="EMBL" id="MU404353">
    <property type="protein sequence ID" value="KAI1614201.1"/>
    <property type="molecule type" value="Genomic_DNA"/>
</dbReference>
<organism evidence="2 3">
    <name type="scientific">Exophiala viscosa</name>
    <dbReference type="NCBI Taxonomy" id="2486360"/>
    <lineage>
        <taxon>Eukaryota</taxon>
        <taxon>Fungi</taxon>
        <taxon>Dikarya</taxon>
        <taxon>Ascomycota</taxon>
        <taxon>Pezizomycotina</taxon>
        <taxon>Eurotiomycetes</taxon>
        <taxon>Chaetothyriomycetidae</taxon>
        <taxon>Chaetothyriales</taxon>
        <taxon>Herpotrichiellaceae</taxon>
        <taxon>Exophiala</taxon>
    </lineage>
</organism>
<evidence type="ECO:0000256" key="1">
    <source>
        <dbReference type="SAM" id="MobiDB-lite"/>
    </source>
</evidence>
<keyword evidence="3" id="KW-1185">Reference proteome</keyword>
<sequence length="200" mass="22751">MGHKRKASTLDEPIYTYHGHLHTSPTAPSLTSSPSTSTSTLSPTNGTAYPSWSISVVPYLTSRTRKRYRDDRPEEEIIHENTLRKLYDAQRLHLDEALPMCEVFNLEEQEQYEPTQEDAEMSNEPMPELPRSVQGSQRTIEAFFGGRSNTSQVSHTRLDVAHSHTTAARNPQKQHYNCSDAMLDIPGQEQADHWSRLGWT</sequence>
<accession>A0AAN6DX49</accession>
<dbReference type="Proteomes" id="UP001203852">
    <property type="component" value="Unassembled WGS sequence"/>
</dbReference>
<protein>
    <submittedName>
        <fullName evidence="2">Uncharacterized protein</fullName>
    </submittedName>
</protein>
<feature type="region of interest" description="Disordered" evidence="1">
    <location>
        <begin position="18"/>
        <end position="47"/>
    </location>
</feature>
<reference evidence="2" key="1">
    <citation type="journal article" date="2022" name="bioRxiv">
        <title>Deciphering the potential niche of two novel black yeast fungi from a biological soil crust based on their genomes, phenotypes, and melanin regulation.</title>
        <authorList>
            <consortium name="DOE Joint Genome Institute"/>
            <person name="Carr E.C."/>
            <person name="Barton Q."/>
            <person name="Grambo S."/>
            <person name="Sullivan M."/>
            <person name="Renfro C.M."/>
            <person name="Kuo A."/>
            <person name="Pangilinan J."/>
            <person name="Lipzen A."/>
            <person name="Keymanesh K."/>
            <person name="Savage E."/>
            <person name="Barry K."/>
            <person name="Grigoriev I.V."/>
            <person name="Riekhof W.R."/>
            <person name="Harris S.S."/>
        </authorList>
    </citation>
    <scope>NUCLEOTIDE SEQUENCE</scope>
    <source>
        <strain evidence="2">JF 03-4F</strain>
    </source>
</reference>
<comment type="caution">
    <text evidence="2">The sequence shown here is derived from an EMBL/GenBank/DDBJ whole genome shotgun (WGS) entry which is preliminary data.</text>
</comment>
<gene>
    <name evidence="2" type="ORF">EDD36DRAFT_435409</name>
</gene>
<feature type="compositionally biased region" description="Low complexity" evidence="1">
    <location>
        <begin position="23"/>
        <end position="44"/>
    </location>
</feature>
<evidence type="ECO:0000313" key="3">
    <source>
        <dbReference type="Proteomes" id="UP001203852"/>
    </source>
</evidence>
<name>A0AAN6DX49_9EURO</name>
<evidence type="ECO:0000313" key="2">
    <source>
        <dbReference type="EMBL" id="KAI1614201.1"/>
    </source>
</evidence>